<evidence type="ECO:0000313" key="7">
    <source>
        <dbReference type="EMBL" id="PFX11545.1"/>
    </source>
</evidence>
<dbReference type="InterPro" id="IPR001841">
    <property type="entry name" value="Znf_RING"/>
</dbReference>
<organism evidence="7 8">
    <name type="scientific">Stylophora pistillata</name>
    <name type="common">Smooth cauliflower coral</name>
    <dbReference type="NCBI Taxonomy" id="50429"/>
    <lineage>
        <taxon>Eukaryota</taxon>
        <taxon>Metazoa</taxon>
        <taxon>Cnidaria</taxon>
        <taxon>Anthozoa</taxon>
        <taxon>Hexacorallia</taxon>
        <taxon>Scleractinia</taxon>
        <taxon>Astrocoeniina</taxon>
        <taxon>Pocilloporidae</taxon>
        <taxon>Stylophora</taxon>
    </lineage>
</organism>
<dbReference type="SUPFAM" id="SSF49599">
    <property type="entry name" value="TRAF domain-like"/>
    <property type="match status" value="1"/>
</dbReference>
<dbReference type="PANTHER" id="PTHR10131:SF152">
    <property type="entry name" value="TNF RECEPTOR-ASSOCIATED FACTOR 6"/>
    <property type="match status" value="1"/>
</dbReference>
<keyword evidence="7" id="KW-0675">Receptor</keyword>
<dbReference type="EMBL" id="LSMT01002266">
    <property type="protein sequence ID" value="PFX11545.1"/>
    <property type="molecule type" value="Genomic_DNA"/>
</dbReference>
<protein>
    <submittedName>
        <fullName evidence="7">TNF receptor-associated factor 6</fullName>
    </submittedName>
</protein>
<dbReference type="GO" id="GO:0061630">
    <property type="term" value="F:ubiquitin protein ligase activity"/>
    <property type="evidence" value="ECO:0007669"/>
    <property type="project" value="TreeGrafter"/>
</dbReference>
<keyword evidence="3 4" id="KW-0862">Zinc</keyword>
<dbReference type="SUPFAM" id="SSF57850">
    <property type="entry name" value="RING/U-box"/>
    <property type="match status" value="1"/>
</dbReference>
<dbReference type="PROSITE" id="PS50145">
    <property type="entry name" value="ZF_TRAF"/>
    <property type="match status" value="1"/>
</dbReference>
<dbReference type="Gene3D" id="3.30.40.10">
    <property type="entry name" value="Zinc/RING finger domain, C3HC4 (zinc finger)"/>
    <property type="match status" value="2"/>
</dbReference>
<dbReference type="GO" id="GO:0043122">
    <property type="term" value="P:regulation of canonical NF-kappaB signal transduction"/>
    <property type="evidence" value="ECO:0007669"/>
    <property type="project" value="TreeGrafter"/>
</dbReference>
<reference evidence="8" key="1">
    <citation type="journal article" date="2017" name="bioRxiv">
        <title>Comparative analysis of the genomes of Stylophora pistillata and Acropora digitifera provides evidence for extensive differences between species of corals.</title>
        <authorList>
            <person name="Voolstra C.R."/>
            <person name="Li Y."/>
            <person name="Liew Y.J."/>
            <person name="Baumgarten S."/>
            <person name="Zoccola D."/>
            <person name="Flot J.-F."/>
            <person name="Tambutte S."/>
            <person name="Allemand D."/>
            <person name="Aranda M."/>
        </authorList>
    </citation>
    <scope>NUCLEOTIDE SEQUENCE [LARGE SCALE GENOMIC DNA]</scope>
</reference>
<dbReference type="PANTHER" id="PTHR10131">
    <property type="entry name" value="TNF RECEPTOR ASSOCIATED FACTOR"/>
    <property type="match status" value="1"/>
</dbReference>
<dbReference type="GO" id="GO:0045087">
    <property type="term" value="P:innate immune response"/>
    <property type="evidence" value="ECO:0007669"/>
    <property type="project" value="TreeGrafter"/>
</dbReference>
<comment type="caution">
    <text evidence="7">The sequence shown here is derived from an EMBL/GenBank/DDBJ whole genome shotgun (WGS) entry which is preliminary data.</text>
</comment>
<sequence length="356" mass="40804">MPSTFSVFQIRMFLLKDWEFNLSQLYLNDNMSELSKQASITFVENIVHNRKTNTSTTEAASEVHKERMKGCTQMLSTDLLQEARKNSKKIRENSTQEPLTVKDVYPKAWKEKKVNNHLLDMIQSLKADGRKVKLQWKASAKGTSELEGQMSFNPTVTEGVTSTHDGQVLRLGQLAVLKFVSYAHPMSASSRTVTSDELGLSSSHQIQPRFEGYNEYFDPPLEGKHECPICQKRLREPVQTSCGHRFCRRCIVSSIGSCGPSECPVKGCHESVTKSQDHQSECPYVMVSCNYNDCKKEVKRKDLQQHMATECLLRKILCDYCNEAVLWNESKQHFENCIKYPQQCEKWREEGIERGK</sequence>
<feature type="non-terminal residue" evidence="7">
    <location>
        <position position="356"/>
    </location>
</feature>
<evidence type="ECO:0000313" key="8">
    <source>
        <dbReference type="Proteomes" id="UP000225706"/>
    </source>
</evidence>
<dbReference type="GO" id="GO:0008270">
    <property type="term" value="F:zinc ion binding"/>
    <property type="evidence" value="ECO:0007669"/>
    <property type="project" value="UniProtKB-KW"/>
</dbReference>
<evidence type="ECO:0000256" key="2">
    <source>
        <dbReference type="ARBA" id="ARBA00022771"/>
    </source>
</evidence>
<dbReference type="PROSITE" id="PS00518">
    <property type="entry name" value="ZF_RING_1"/>
    <property type="match status" value="1"/>
</dbReference>
<keyword evidence="1 4" id="KW-0479">Metal-binding</keyword>
<dbReference type="InterPro" id="IPR001293">
    <property type="entry name" value="Znf_TRAF"/>
</dbReference>
<feature type="domain" description="TRAF-type" evidence="6">
    <location>
        <begin position="278"/>
        <end position="321"/>
    </location>
</feature>
<dbReference type="InterPro" id="IPR013083">
    <property type="entry name" value="Znf_RING/FYVE/PHD"/>
</dbReference>
<dbReference type="Pfam" id="PF02176">
    <property type="entry name" value="zf-TRAF"/>
    <property type="match status" value="1"/>
</dbReference>
<dbReference type="OrthoDB" id="1737200at2759"/>
<dbReference type="InterPro" id="IPR018957">
    <property type="entry name" value="Znf_C3HC4_RING-type"/>
</dbReference>
<feature type="domain" description="RING-type" evidence="5">
    <location>
        <begin position="227"/>
        <end position="265"/>
    </location>
</feature>
<dbReference type="PROSITE" id="PS50089">
    <property type="entry name" value="ZF_RING_2"/>
    <property type="match status" value="1"/>
</dbReference>
<evidence type="ECO:0000259" key="6">
    <source>
        <dbReference type="PROSITE" id="PS50145"/>
    </source>
</evidence>
<keyword evidence="8" id="KW-1185">Reference proteome</keyword>
<dbReference type="Pfam" id="PF00097">
    <property type="entry name" value="zf-C3HC4"/>
    <property type="match status" value="1"/>
</dbReference>
<dbReference type="GO" id="GO:0031663">
    <property type="term" value="P:lipopolysaccharide-mediated signaling pathway"/>
    <property type="evidence" value="ECO:0007669"/>
    <property type="project" value="TreeGrafter"/>
</dbReference>
<gene>
    <name evidence="7" type="primary">TRAF6</name>
    <name evidence="7" type="ORF">AWC38_SpisGene24677</name>
</gene>
<name>A0A2B4R5I4_STYPI</name>
<evidence type="ECO:0000256" key="1">
    <source>
        <dbReference type="ARBA" id="ARBA00022723"/>
    </source>
</evidence>
<evidence type="ECO:0000259" key="5">
    <source>
        <dbReference type="PROSITE" id="PS50089"/>
    </source>
</evidence>
<dbReference type="STRING" id="50429.A0A2B4R5I4"/>
<proteinExistence type="predicted"/>
<dbReference type="AlphaFoldDB" id="A0A2B4R5I4"/>
<accession>A0A2B4R5I4</accession>
<dbReference type="InterPro" id="IPR017907">
    <property type="entry name" value="Znf_RING_CS"/>
</dbReference>
<dbReference type="Proteomes" id="UP000225706">
    <property type="component" value="Unassembled WGS sequence"/>
</dbReference>
<evidence type="ECO:0000256" key="3">
    <source>
        <dbReference type="ARBA" id="ARBA00022833"/>
    </source>
</evidence>
<feature type="zinc finger region" description="TRAF-type" evidence="4">
    <location>
        <begin position="278"/>
        <end position="321"/>
    </location>
</feature>
<evidence type="ECO:0000256" key="4">
    <source>
        <dbReference type="PROSITE-ProRule" id="PRU00207"/>
    </source>
</evidence>
<keyword evidence="2 4" id="KW-0863">Zinc-finger</keyword>
<dbReference type="SMART" id="SM00184">
    <property type="entry name" value="RING"/>
    <property type="match status" value="1"/>
</dbReference>